<proteinExistence type="predicted"/>
<name>A0A085MSA0_9BILA</name>
<reference evidence="3 4" key="1">
    <citation type="journal article" date="2014" name="Nat. Genet.">
        <title>Genome and transcriptome of the porcine whipworm Trichuris suis.</title>
        <authorList>
            <person name="Jex A.R."/>
            <person name="Nejsum P."/>
            <person name="Schwarz E.M."/>
            <person name="Hu L."/>
            <person name="Young N.D."/>
            <person name="Hall R.S."/>
            <person name="Korhonen P.K."/>
            <person name="Liao S."/>
            <person name="Thamsborg S."/>
            <person name="Xia J."/>
            <person name="Xu P."/>
            <person name="Wang S."/>
            <person name="Scheerlinck J.P."/>
            <person name="Hofmann A."/>
            <person name="Sternberg P.W."/>
            <person name="Wang J."/>
            <person name="Gasser R.B."/>
        </authorList>
    </citation>
    <scope>NUCLEOTIDE SEQUENCE [LARGE SCALE GENOMIC DNA]</scope>
    <source>
        <strain evidence="3">DCEP-RM93F</strain>
        <strain evidence="2">DCEP-RM93M</strain>
    </source>
</reference>
<dbReference type="Proteomes" id="UP000030758">
    <property type="component" value="Unassembled WGS sequence"/>
</dbReference>
<feature type="compositionally biased region" description="Basic and acidic residues" evidence="1">
    <location>
        <begin position="57"/>
        <end position="85"/>
    </location>
</feature>
<organism evidence="3">
    <name type="scientific">Trichuris suis</name>
    <name type="common">pig whipworm</name>
    <dbReference type="NCBI Taxonomy" id="68888"/>
    <lineage>
        <taxon>Eukaryota</taxon>
        <taxon>Metazoa</taxon>
        <taxon>Ecdysozoa</taxon>
        <taxon>Nematoda</taxon>
        <taxon>Enoplea</taxon>
        <taxon>Dorylaimia</taxon>
        <taxon>Trichinellida</taxon>
        <taxon>Trichuridae</taxon>
        <taxon>Trichuris</taxon>
    </lineage>
</organism>
<dbReference type="Proteomes" id="UP000030764">
    <property type="component" value="Unassembled WGS sequence"/>
</dbReference>
<dbReference type="EMBL" id="KL367694">
    <property type="protein sequence ID" value="KFD60096.1"/>
    <property type="molecule type" value="Genomic_DNA"/>
</dbReference>
<accession>A0A085MSA0</accession>
<dbReference type="EMBL" id="KL363412">
    <property type="protein sequence ID" value="KFD45886.1"/>
    <property type="molecule type" value="Genomic_DNA"/>
</dbReference>
<feature type="region of interest" description="Disordered" evidence="1">
    <location>
        <begin position="51"/>
        <end position="85"/>
    </location>
</feature>
<gene>
    <name evidence="2" type="ORF">M513_13224</name>
    <name evidence="3" type="ORF">M514_13224</name>
</gene>
<evidence type="ECO:0000313" key="4">
    <source>
        <dbReference type="Proteomes" id="UP000030764"/>
    </source>
</evidence>
<dbReference type="AlphaFoldDB" id="A0A085MSA0"/>
<keyword evidence="4" id="KW-1185">Reference proteome</keyword>
<protein>
    <submittedName>
        <fullName evidence="3">Uncharacterized protein</fullName>
    </submittedName>
</protein>
<evidence type="ECO:0000313" key="3">
    <source>
        <dbReference type="EMBL" id="KFD60096.1"/>
    </source>
</evidence>
<evidence type="ECO:0000256" key="1">
    <source>
        <dbReference type="SAM" id="MobiDB-lite"/>
    </source>
</evidence>
<sequence>MPRSSGGSCIWSPSTINEEIVALAKQARFMEIDEQDFEEVLASYEQQVSEEELVQSQEERIRVDAEHESERREGEALQDTETKHL</sequence>
<evidence type="ECO:0000313" key="2">
    <source>
        <dbReference type="EMBL" id="KFD45886.1"/>
    </source>
</evidence>